<dbReference type="RefSeq" id="WP_023786389.1">
    <property type="nucleotide sequence ID" value="NC_022997.1"/>
</dbReference>
<gene>
    <name evidence="1" type="ORF">W911_04920</name>
</gene>
<protein>
    <submittedName>
        <fullName evidence="1">Uncharacterized protein</fullName>
    </submittedName>
</protein>
<dbReference type="KEGG" id="hni:W911_04920"/>
<reference evidence="1 2" key="1">
    <citation type="journal article" date="2014" name="Genome Announc.">
        <title>Complete Genome Sequence of Hyphomicrobium nitrativorans Strain NL23, a Denitrifying Bacterium Isolated from Biofilm of a Methanol-Fed Denitrification System Treating Seawater at the Montreal Biodome.</title>
        <authorList>
            <person name="Martineau C."/>
            <person name="Villeneuve C."/>
            <person name="Mauffrey F."/>
            <person name="Villemur R."/>
        </authorList>
    </citation>
    <scope>NUCLEOTIDE SEQUENCE [LARGE SCALE GENOMIC DNA]</scope>
    <source>
        <strain evidence="1">NL23</strain>
    </source>
</reference>
<sequence length="65" mass="7216">MFERRGQDLFHDIILVWGAGDLTLKIGGSNEETIQIPNVLFVNRKVKAIERLIAVKPDAVRAAAT</sequence>
<proteinExistence type="predicted"/>
<evidence type="ECO:0000313" key="2">
    <source>
        <dbReference type="Proteomes" id="UP000018542"/>
    </source>
</evidence>
<dbReference type="AlphaFoldDB" id="V5SGJ0"/>
<dbReference type="EMBL" id="CP006912">
    <property type="protein sequence ID" value="AHB49981.1"/>
    <property type="molecule type" value="Genomic_DNA"/>
</dbReference>
<dbReference type="HOGENOM" id="CLU_2843945_0_0_5"/>
<dbReference type="Proteomes" id="UP000018542">
    <property type="component" value="Chromosome"/>
</dbReference>
<evidence type="ECO:0000313" key="1">
    <source>
        <dbReference type="EMBL" id="AHB49981.1"/>
    </source>
</evidence>
<accession>V5SGJ0</accession>
<organism evidence="1 2">
    <name type="scientific">Hyphomicrobium nitrativorans NL23</name>
    <dbReference type="NCBI Taxonomy" id="1029756"/>
    <lineage>
        <taxon>Bacteria</taxon>
        <taxon>Pseudomonadati</taxon>
        <taxon>Pseudomonadota</taxon>
        <taxon>Alphaproteobacteria</taxon>
        <taxon>Hyphomicrobiales</taxon>
        <taxon>Hyphomicrobiaceae</taxon>
        <taxon>Hyphomicrobium</taxon>
    </lineage>
</organism>
<name>V5SGJ0_9HYPH</name>
<keyword evidence="2" id="KW-1185">Reference proteome</keyword>
<dbReference type="PATRIC" id="fig|1029756.8.peg.1034"/>